<accession>A0A219ARV1</accession>
<dbReference type="AlphaFoldDB" id="A0A219ARV1"/>
<evidence type="ECO:0000313" key="1">
    <source>
        <dbReference type="EMBL" id="OWT43319.1"/>
    </source>
</evidence>
<dbReference type="Proteomes" id="UP000078397">
    <property type="component" value="Unassembled WGS sequence"/>
</dbReference>
<protein>
    <submittedName>
        <fullName evidence="1">Uncharacterized protein</fullName>
    </submittedName>
</protein>
<dbReference type="KEGG" id="pchm:VFPPC_17518"/>
<evidence type="ECO:0000313" key="2">
    <source>
        <dbReference type="Proteomes" id="UP000078397"/>
    </source>
</evidence>
<name>A0A219ARV1_METCM</name>
<dbReference type="GeneID" id="33936473"/>
<gene>
    <name evidence="1" type="ORF">VFPPC_17518</name>
</gene>
<organism evidence="1 2">
    <name type="scientific">Pochonia chlamydosporia 170</name>
    <dbReference type="NCBI Taxonomy" id="1380566"/>
    <lineage>
        <taxon>Eukaryota</taxon>
        <taxon>Fungi</taxon>
        <taxon>Dikarya</taxon>
        <taxon>Ascomycota</taxon>
        <taxon>Pezizomycotina</taxon>
        <taxon>Sordariomycetes</taxon>
        <taxon>Hypocreomycetidae</taxon>
        <taxon>Hypocreales</taxon>
        <taxon>Clavicipitaceae</taxon>
        <taxon>Pochonia</taxon>
    </lineage>
</organism>
<dbReference type="RefSeq" id="XP_022285754.1">
    <property type="nucleotide sequence ID" value="XM_022429219.1"/>
</dbReference>
<dbReference type="EMBL" id="LSBJ02000002">
    <property type="protein sequence ID" value="OWT43319.1"/>
    <property type="molecule type" value="Genomic_DNA"/>
</dbReference>
<sequence>MSHHGTIQIGHSERIRYADLDGDIRRVLAAADEEDLSYYYPSDGMLDFHTTQSLQRAIAKYRLDSYQLVKLFRYLGWMFTCNQCHGVRSAYEFDYISTHSMARPDRNPSNKDGAVVRSVAGPCSFCRPSNNNRQRSTSSYRYR</sequence>
<comment type="caution">
    <text evidence="1">The sequence shown here is derived from an EMBL/GenBank/DDBJ whole genome shotgun (WGS) entry which is preliminary data.</text>
</comment>
<proteinExistence type="predicted"/>
<keyword evidence="2" id="KW-1185">Reference proteome</keyword>
<reference evidence="1 2" key="1">
    <citation type="journal article" date="2016" name="PLoS Pathog.">
        <title>Biosynthesis of antibiotic leucinostatins in bio-control fungus Purpureocillium lilacinum and their inhibition on phytophthora revealed by genome mining.</title>
        <authorList>
            <person name="Wang G."/>
            <person name="Liu Z."/>
            <person name="Lin R."/>
            <person name="Li E."/>
            <person name="Mao Z."/>
            <person name="Ling J."/>
            <person name="Yang Y."/>
            <person name="Yin W.B."/>
            <person name="Xie B."/>
        </authorList>
    </citation>
    <scope>NUCLEOTIDE SEQUENCE [LARGE SCALE GENOMIC DNA]</scope>
    <source>
        <strain evidence="1">170</strain>
    </source>
</reference>